<name>A0AAN7WZM8_ELEMC</name>
<dbReference type="SUPFAM" id="SSF49764">
    <property type="entry name" value="HSP20-like chaperones"/>
    <property type="match status" value="1"/>
</dbReference>
<evidence type="ECO:0000256" key="4">
    <source>
        <dbReference type="SAM" id="MobiDB-lite"/>
    </source>
</evidence>
<dbReference type="InterPro" id="IPR002068">
    <property type="entry name" value="A-crystallin/Hsp20_dom"/>
</dbReference>
<feature type="region of interest" description="Disordered" evidence="4">
    <location>
        <begin position="177"/>
        <end position="206"/>
    </location>
</feature>
<dbReference type="InterPro" id="IPR001436">
    <property type="entry name" value="Alpha-crystallin/sHSP_animal"/>
</dbReference>
<evidence type="ECO:0000259" key="5">
    <source>
        <dbReference type="PROSITE" id="PS01031"/>
    </source>
</evidence>
<reference evidence="6 7" key="1">
    <citation type="journal article" date="2023" name="Genes (Basel)">
        <title>Chromosome-Level Genome Assembly and Circadian Gene Repertoire of the Patagonia Blennie Eleginops maclovinus-The Closest Ancestral Proxy of Antarctic Cryonotothenioids.</title>
        <authorList>
            <person name="Cheng C.C."/>
            <person name="Rivera-Colon A.G."/>
            <person name="Minhas B.F."/>
            <person name="Wilson L."/>
            <person name="Rayamajhi N."/>
            <person name="Vargas-Chacoff L."/>
            <person name="Catchen J.M."/>
        </authorList>
    </citation>
    <scope>NUCLEOTIDE SEQUENCE [LARGE SCALE GENOMIC DNA]</scope>
    <source>
        <strain evidence="6">JMC-PN-2008</strain>
    </source>
</reference>
<sequence>MRTETGQTLKMLCSPGFQSALSPFTDFYGLDLRSEVNPLLQQQDLLRRNLQELHSLMDTLQTNILEGPFHTTVQPAVSCHLQEEGGPFGLTLDTRGFSPEELSVRQEGRKLRVSGKTEKKQEDGCYSYRRQEFTQEFDLPEGPDSKAVSCYLAPDGMLHIQSAEALCEEEVERELTIRRSAEENTQQSVCSHTEGSSTQENPEHMD</sequence>
<dbReference type="CDD" id="cd06481">
    <property type="entry name" value="ACD_HspB9_like"/>
    <property type="match status" value="1"/>
</dbReference>
<evidence type="ECO:0000256" key="1">
    <source>
        <dbReference type="ARBA" id="ARBA00023016"/>
    </source>
</evidence>
<organism evidence="6 7">
    <name type="scientific">Eleginops maclovinus</name>
    <name type="common">Patagonian blennie</name>
    <name type="synonym">Eleginus maclovinus</name>
    <dbReference type="NCBI Taxonomy" id="56733"/>
    <lineage>
        <taxon>Eukaryota</taxon>
        <taxon>Metazoa</taxon>
        <taxon>Chordata</taxon>
        <taxon>Craniata</taxon>
        <taxon>Vertebrata</taxon>
        <taxon>Euteleostomi</taxon>
        <taxon>Actinopterygii</taxon>
        <taxon>Neopterygii</taxon>
        <taxon>Teleostei</taxon>
        <taxon>Neoteleostei</taxon>
        <taxon>Acanthomorphata</taxon>
        <taxon>Eupercaria</taxon>
        <taxon>Perciformes</taxon>
        <taxon>Notothenioidei</taxon>
        <taxon>Eleginopidae</taxon>
        <taxon>Eleginops</taxon>
    </lineage>
</organism>
<comment type="similarity">
    <text evidence="2 3">Belongs to the small heat shock protein (HSP20) family.</text>
</comment>
<dbReference type="GO" id="GO:0005737">
    <property type="term" value="C:cytoplasm"/>
    <property type="evidence" value="ECO:0007669"/>
    <property type="project" value="TreeGrafter"/>
</dbReference>
<dbReference type="PANTHER" id="PTHR45640">
    <property type="entry name" value="HEAT SHOCK PROTEIN HSP-12.2-RELATED"/>
    <property type="match status" value="1"/>
</dbReference>
<accession>A0AAN7WZM8</accession>
<evidence type="ECO:0000256" key="3">
    <source>
        <dbReference type="RuleBase" id="RU003616"/>
    </source>
</evidence>
<proteinExistence type="inferred from homology"/>
<evidence type="ECO:0000313" key="6">
    <source>
        <dbReference type="EMBL" id="KAK5851812.1"/>
    </source>
</evidence>
<dbReference type="PRINTS" id="PR00299">
    <property type="entry name" value="ACRYSTALLIN"/>
</dbReference>
<feature type="compositionally biased region" description="Polar residues" evidence="4">
    <location>
        <begin position="183"/>
        <end position="200"/>
    </location>
</feature>
<dbReference type="GO" id="GO:0005634">
    <property type="term" value="C:nucleus"/>
    <property type="evidence" value="ECO:0007669"/>
    <property type="project" value="TreeGrafter"/>
</dbReference>
<dbReference type="EMBL" id="JAUZQC010000021">
    <property type="protein sequence ID" value="KAK5851812.1"/>
    <property type="molecule type" value="Genomic_DNA"/>
</dbReference>
<keyword evidence="7" id="KW-1185">Reference proteome</keyword>
<dbReference type="Proteomes" id="UP001346869">
    <property type="component" value="Unassembled WGS sequence"/>
</dbReference>
<gene>
    <name evidence="6" type="ORF">PBY51_023338</name>
</gene>
<dbReference type="AlphaFoldDB" id="A0AAN7WZM8"/>
<keyword evidence="1" id="KW-0346">Stress response</keyword>
<dbReference type="Pfam" id="PF00011">
    <property type="entry name" value="HSP20"/>
    <property type="match status" value="1"/>
</dbReference>
<evidence type="ECO:0000313" key="7">
    <source>
        <dbReference type="Proteomes" id="UP001346869"/>
    </source>
</evidence>
<dbReference type="PROSITE" id="PS01031">
    <property type="entry name" value="SHSP"/>
    <property type="match status" value="1"/>
</dbReference>
<dbReference type="Gene3D" id="2.60.40.790">
    <property type="match status" value="1"/>
</dbReference>
<reference evidence="6 7" key="2">
    <citation type="journal article" date="2023" name="Mol. Biol. Evol.">
        <title>Genomics of Secondarily Temperate Adaptation in the Only Non-Antarctic Icefish.</title>
        <authorList>
            <person name="Rivera-Colon A.G."/>
            <person name="Rayamajhi N."/>
            <person name="Minhas B.F."/>
            <person name="Madrigal G."/>
            <person name="Bilyk K.T."/>
            <person name="Yoon V."/>
            <person name="Hune M."/>
            <person name="Gregory S."/>
            <person name="Cheng C.H.C."/>
            <person name="Catchen J.M."/>
        </authorList>
    </citation>
    <scope>NUCLEOTIDE SEQUENCE [LARGE SCALE GENOMIC DNA]</scope>
    <source>
        <strain evidence="6">JMC-PN-2008</strain>
    </source>
</reference>
<evidence type="ECO:0000256" key="2">
    <source>
        <dbReference type="PROSITE-ProRule" id="PRU00285"/>
    </source>
</evidence>
<protein>
    <recommendedName>
        <fullName evidence="5">SHSP domain-containing protein</fullName>
    </recommendedName>
</protein>
<dbReference type="GO" id="GO:0042026">
    <property type="term" value="P:protein refolding"/>
    <property type="evidence" value="ECO:0007669"/>
    <property type="project" value="TreeGrafter"/>
</dbReference>
<dbReference type="GO" id="GO:0009408">
    <property type="term" value="P:response to heat"/>
    <property type="evidence" value="ECO:0007669"/>
    <property type="project" value="TreeGrafter"/>
</dbReference>
<feature type="domain" description="SHSP" evidence="5">
    <location>
        <begin position="68"/>
        <end position="180"/>
    </location>
</feature>
<dbReference type="InterPro" id="IPR008978">
    <property type="entry name" value="HSP20-like_chaperone"/>
</dbReference>
<dbReference type="GO" id="GO:0051082">
    <property type="term" value="F:unfolded protein binding"/>
    <property type="evidence" value="ECO:0007669"/>
    <property type="project" value="TreeGrafter"/>
</dbReference>
<comment type="caution">
    <text evidence="6">The sequence shown here is derived from an EMBL/GenBank/DDBJ whole genome shotgun (WGS) entry which is preliminary data.</text>
</comment>
<dbReference type="PANTHER" id="PTHR45640:SF2">
    <property type="entry name" value="HEAT SHOCK PROTEIN BETA-11-RELATED"/>
    <property type="match status" value="1"/>
</dbReference>